<comment type="caution">
    <text evidence="2">The sequence shown here is derived from an EMBL/GenBank/DDBJ whole genome shotgun (WGS) entry which is preliminary data.</text>
</comment>
<evidence type="ECO:0000313" key="3">
    <source>
        <dbReference type="Proteomes" id="UP000248917"/>
    </source>
</evidence>
<organism evidence="2 3">
    <name type="scientific">Algoriphagus aquaeductus</name>
    <dbReference type="NCBI Taxonomy" id="475299"/>
    <lineage>
        <taxon>Bacteria</taxon>
        <taxon>Pseudomonadati</taxon>
        <taxon>Bacteroidota</taxon>
        <taxon>Cytophagia</taxon>
        <taxon>Cytophagales</taxon>
        <taxon>Cyclobacteriaceae</taxon>
        <taxon>Algoriphagus</taxon>
    </lineage>
</organism>
<sequence length="119" mass="13144">MKRVTGILLIILSVFTSCGMRAEEKCTSITLGADRPIIDTLMIDSPDRNSIHHAELQLSGEVKDTLKLGIGSFFQVELLPGKYDTLIYKGDWYADPMVLNAEGGKGSDLSFCARFYNLP</sequence>
<dbReference type="OrthoDB" id="9850565at2"/>
<dbReference type="RefSeq" id="WP_111394674.1">
    <property type="nucleotide sequence ID" value="NZ_QKTX01000018.1"/>
</dbReference>
<name>A0A326RP68_9BACT</name>
<reference evidence="2 3" key="1">
    <citation type="submission" date="2018-06" db="EMBL/GenBank/DDBJ databases">
        <title>Genomic Encyclopedia of Archaeal and Bacterial Type Strains, Phase II (KMG-II): from individual species to whole genera.</title>
        <authorList>
            <person name="Goeker M."/>
        </authorList>
    </citation>
    <scope>NUCLEOTIDE SEQUENCE [LARGE SCALE GENOMIC DNA]</scope>
    <source>
        <strain evidence="2 3">T4</strain>
    </source>
</reference>
<feature type="chain" id="PRO_5016457068" description="DUF2141 domain-containing protein" evidence="1">
    <location>
        <begin position="23"/>
        <end position="119"/>
    </location>
</feature>
<accession>A0A326RP68</accession>
<evidence type="ECO:0000313" key="2">
    <source>
        <dbReference type="EMBL" id="PZV78101.1"/>
    </source>
</evidence>
<dbReference type="AlphaFoldDB" id="A0A326RP68"/>
<dbReference type="Proteomes" id="UP000248917">
    <property type="component" value="Unassembled WGS sequence"/>
</dbReference>
<gene>
    <name evidence="2" type="ORF">CLV31_11877</name>
</gene>
<evidence type="ECO:0008006" key="4">
    <source>
        <dbReference type="Google" id="ProtNLM"/>
    </source>
</evidence>
<keyword evidence="1" id="KW-0732">Signal</keyword>
<protein>
    <recommendedName>
        <fullName evidence="4">DUF2141 domain-containing protein</fullName>
    </recommendedName>
</protein>
<dbReference type="EMBL" id="QKTX01000018">
    <property type="protein sequence ID" value="PZV78101.1"/>
    <property type="molecule type" value="Genomic_DNA"/>
</dbReference>
<keyword evidence="3" id="KW-1185">Reference proteome</keyword>
<evidence type="ECO:0000256" key="1">
    <source>
        <dbReference type="SAM" id="SignalP"/>
    </source>
</evidence>
<dbReference type="PROSITE" id="PS51257">
    <property type="entry name" value="PROKAR_LIPOPROTEIN"/>
    <property type="match status" value="1"/>
</dbReference>
<feature type="signal peptide" evidence="1">
    <location>
        <begin position="1"/>
        <end position="22"/>
    </location>
</feature>
<proteinExistence type="predicted"/>